<dbReference type="KEGG" id="ttq:NIES37_06950"/>
<dbReference type="Pfam" id="PF05157">
    <property type="entry name" value="MshEN"/>
    <property type="match status" value="1"/>
</dbReference>
<evidence type="ECO:0000313" key="4">
    <source>
        <dbReference type="EMBL" id="BAY96758.1"/>
    </source>
</evidence>
<gene>
    <name evidence="4" type="ORF">NIES37_06950</name>
</gene>
<reference evidence="4 5" key="1">
    <citation type="submission" date="2017-06" db="EMBL/GenBank/DDBJ databases">
        <title>Genome sequencing of cyanobaciteial culture collection at National Institute for Environmental Studies (NIES).</title>
        <authorList>
            <person name="Hirose Y."/>
            <person name="Shimura Y."/>
            <person name="Fujisawa T."/>
            <person name="Nakamura Y."/>
            <person name="Kawachi M."/>
        </authorList>
    </citation>
    <scope>NUCLEOTIDE SEQUENCE [LARGE SCALE GENOMIC DNA]</scope>
    <source>
        <strain evidence="4 5">NIES-37</strain>
    </source>
</reference>
<dbReference type="InterPro" id="IPR007831">
    <property type="entry name" value="T2SS_GspE_N"/>
</dbReference>
<organism evidence="4 5">
    <name type="scientific">Tolypothrix tenuis PCC 7101</name>
    <dbReference type="NCBI Taxonomy" id="231146"/>
    <lineage>
        <taxon>Bacteria</taxon>
        <taxon>Bacillati</taxon>
        <taxon>Cyanobacteriota</taxon>
        <taxon>Cyanophyceae</taxon>
        <taxon>Nostocales</taxon>
        <taxon>Tolypothrichaceae</taxon>
        <taxon>Tolypothrix</taxon>
    </lineage>
</organism>
<evidence type="ECO:0000259" key="2">
    <source>
        <dbReference type="Pfam" id="PF00437"/>
    </source>
</evidence>
<feature type="domain" description="Bacterial type II secretion system protein E" evidence="2">
    <location>
        <begin position="241"/>
        <end position="371"/>
    </location>
</feature>
<feature type="compositionally biased region" description="Basic and acidic residues" evidence="1">
    <location>
        <begin position="7"/>
        <end position="18"/>
    </location>
</feature>
<protein>
    <submittedName>
        <fullName evidence="4">Uncharacterized protein</fullName>
    </submittedName>
</protein>
<sequence>MLSSEGKLTDNDEAELHRPVTIPLLEEPESDTSREPPTSREQIFSLIDSFLSLEACLHHQIVPLGLKDKKLLVGIVNPHDQEALNYVSRILAYINCTMVPKPIASTIHRTILSAYLREKNTSPSNSEQKPQPTVDSTLENQEVDIVDDENSSAKTSSEFDQELTFVEEQADVLLTNDSQTDLLPVPNTNNISGKNHAISTLQDKFRDIPKGKLPSNLNTASMQIPDILTPLDVLATLTPRKLLEELLARVLVGGIGRLYLERQHDQGRILWSDNGVLQSVIENLPISIFQEVINELKLFAELPVTTLAEPKQVEKELLYQHNSLLLRLRIMPGLYGEEATLQVLRGAALKFYQQQQLNHLSHDTLVITQQLKLKLRELEQRLLLNTNLQSEQLQAVVALSHLVENLDKHLNILNSDNQPQKNVK</sequence>
<feature type="region of interest" description="Disordered" evidence="1">
    <location>
        <begin position="119"/>
        <end position="159"/>
    </location>
</feature>
<dbReference type="InterPro" id="IPR001482">
    <property type="entry name" value="T2SS/T4SS_dom"/>
</dbReference>
<dbReference type="RefSeq" id="WP_096573919.1">
    <property type="nucleotide sequence ID" value="NZ_CAWNJS010000001.1"/>
</dbReference>
<dbReference type="Gene3D" id="3.30.450.90">
    <property type="match status" value="1"/>
</dbReference>
<dbReference type="AlphaFoldDB" id="A0A1Z4MTF2"/>
<dbReference type="InterPro" id="IPR037257">
    <property type="entry name" value="T2SS_E_N_sf"/>
</dbReference>
<evidence type="ECO:0000256" key="1">
    <source>
        <dbReference type="SAM" id="MobiDB-lite"/>
    </source>
</evidence>
<dbReference type="Proteomes" id="UP000218785">
    <property type="component" value="Chromosome"/>
</dbReference>
<dbReference type="SUPFAM" id="SSF160246">
    <property type="entry name" value="EspE N-terminal domain-like"/>
    <property type="match status" value="1"/>
</dbReference>
<keyword evidence="5" id="KW-1185">Reference proteome</keyword>
<evidence type="ECO:0000259" key="3">
    <source>
        <dbReference type="Pfam" id="PF05157"/>
    </source>
</evidence>
<evidence type="ECO:0000313" key="5">
    <source>
        <dbReference type="Proteomes" id="UP000218785"/>
    </source>
</evidence>
<feature type="compositionally biased region" description="Acidic residues" evidence="1">
    <location>
        <begin position="141"/>
        <end position="150"/>
    </location>
</feature>
<accession>A0A1Z4MTF2</accession>
<proteinExistence type="predicted"/>
<feature type="compositionally biased region" description="Polar residues" evidence="1">
    <location>
        <begin position="121"/>
        <end position="140"/>
    </location>
</feature>
<feature type="region of interest" description="Disordered" evidence="1">
    <location>
        <begin position="1"/>
        <end position="39"/>
    </location>
</feature>
<dbReference type="Pfam" id="PF00437">
    <property type="entry name" value="T2SSE"/>
    <property type="match status" value="1"/>
</dbReference>
<name>A0A1Z4MTF2_9CYAN</name>
<dbReference type="EMBL" id="AP018248">
    <property type="protein sequence ID" value="BAY96758.1"/>
    <property type="molecule type" value="Genomic_DNA"/>
</dbReference>
<feature type="domain" description="Type II secretion system protein GspE N-terminal" evidence="3">
    <location>
        <begin position="47"/>
        <end position="93"/>
    </location>
</feature>